<evidence type="ECO:0000256" key="9">
    <source>
        <dbReference type="ARBA" id="ARBA00023067"/>
    </source>
</evidence>
<feature type="compositionally biased region" description="Basic and acidic residues" evidence="12">
    <location>
        <begin position="170"/>
        <end position="181"/>
    </location>
</feature>
<evidence type="ECO:0000313" key="13">
    <source>
        <dbReference type="EMBL" id="RZC09866.1"/>
    </source>
</evidence>
<keyword evidence="14" id="KW-1185">Reference proteome</keyword>
<evidence type="ECO:0000256" key="4">
    <source>
        <dbReference type="ARBA" id="ARBA00016065"/>
    </source>
</evidence>
<dbReference type="PANTHER" id="PTHR13108">
    <property type="entry name" value="CONDENSIN COMPLEX SUBUNIT 2"/>
    <property type="match status" value="1"/>
</dbReference>
<proteinExistence type="inferred from homology"/>
<accession>A0A445KG69</accession>
<evidence type="ECO:0000256" key="12">
    <source>
        <dbReference type="SAM" id="MobiDB-lite"/>
    </source>
</evidence>
<comment type="subcellular location">
    <subcellularLocation>
        <location evidence="1">Chromosome</location>
    </subcellularLocation>
    <subcellularLocation>
        <location evidence="2">Cytoplasm</location>
    </subcellularLocation>
</comment>
<feature type="region of interest" description="Disordered" evidence="12">
    <location>
        <begin position="296"/>
        <end position="327"/>
    </location>
</feature>
<feature type="compositionally biased region" description="Polar residues" evidence="12">
    <location>
        <begin position="359"/>
        <end position="370"/>
    </location>
</feature>
<sequence length="668" mass="74790">MAETLSPNPAMGRKQRLRIQSPTSPFVLGSNNDQLERARARDARAAANRRKSLALNQPLQANSHPGLNKQQILDLFQNCIKLASENKINQKNTWELNLIDHLTDIIKAEEEHDAETNFQKASCTLEAGVKIYSLRVDSVHSEAYKVLGGMNRAGQEAEEDTTLDGVNIESRQEESRKETSKKLSPLSTLESSFEALNVKKFDAAFVVDPLYRQTTAKFDEGGAKGLLMNNLGVYGGCRVLFDSQEVPAKCMASQNQSDISDTIDLSFLKDCIDQMVLDMRVKDEISPSLRTIVNQFDESNRRPTDIQLQGPSSAEDLDNADNNENGFDREEYENCTAWSDDHDDQTVVADLDYNDADPSFSSYPQDNAEQFPSPETDMDDRFENVEGYLFLSLGFSSKQNAWAGPDHWKYRKSKVSEVHPTSEDGSTLKSRQPKSKRQTEVDLNFTDSLEKKVLDTFSPPKNPKLLLLPESRLPCNTKLPEDCHYQPEDLVKLFLLSNVKCLGRKANRFSDGSREQSNEYESFPSWDNGSVCGDDAGDYGGDLHSDMEDSNTLITQPRQVNKIEVQYDKTSKQVDVHALKITLWDHVQESVKLPLEGQKDTLSFKNILANFPSECNAAATISDISPHLCFICLLHLANEKGLSIQNSSNLDDLAIRLPQVADSIRGTV</sequence>
<dbReference type="GO" id="GO:0007076">
    <property type="term" value="P:mitotic chromosome condensation"/>
    <property type="evidence" value="ECO:0007669"/>
    <property type="project" value="InterPro"/>
</dbReference>
<evidence type="ECO:0000313" key="14">
    <source>
        <dbReference type="Proteomes" id="UP000289340"/>
    </source>
</evidence>
<evidence type="ECO:0000256" key="5">
    <source>
        <dbReference type="ARBA" id="ARBA00022454"/>
    </source>
</evidence>
<comment type="function">
    <text evidence="11">Regulatory subunit of the condensin complex, a complex required for conversion of interphase chromatin into mitotic-like condense chromosomes.</text>
</comment>
<keyword evidence="5" id="KW-0158">Chromosome</keyword>
<evidence type="ECO:0000256" key="10">
    <source>
        <dbReference type="ARBA" id="ARBA00023306"/>
    </source>
</evidence>
<keyword evidence="6" id="KW-0963">Cytoplasm</keyword>
<protein>
    <recommendedName>
        <fullName evidence="4 11">Condensin complex subunit 2</fullName>
    </recommendedName>
</protein>
<name>A0A445KG69_GLYSO</name>
<feature type="region of interest" description="Disordered" evidence="12">
    <location>
        <begin position="354"/>
        <end position="376"/>
    </location>
</feature>
<dbReference type="EMBL" id="QZWG01000006">
    <property type="protein sequence ID" value="RZC09866.1"/>
    <property type="molecule type" value="Genomic_DNA"/>
</dbReference>
<dbReference type="GO" id="GO:0051301">
    <property type="term" value="P:cell division"/>
    <property type="evidence" value="ECO:0007669"/>
    <property type="project" value="UniProtKB-KW"/>
</dbReference>
<dbReference type="GO" id="GO:0000796">
    <property type="term" value="C:condensin complex"/>
    <property type="evidence" value="ECO:0007669"/>
    <property type="project" value="InterPro"/>
</dbReference>
<keyword evidence="8 11" id="KW-0498">Mitosis</keyword>
<comment type="caution">
    <text evidence="13">The sequence shown here is derived from an EMBL/GenBank/DDBJ whole genome shotgun (WGS) entry which is preliminary data.</text>
</comment>
<dbReference type="PANTHER" id="PTHR13108:SF9">
    <property type="entry name" value="CONDENSIN COMPLEX SUBUNIT 2"/>
    <property type="match status" value="1"/>
</dbReference>
<keyword evidence="10 11" id="KW-0131">Cell cycle</keyword>
<dbReference type="InterPro" id="IPR022816">
    <property type="entry name" value="Condensin_barren_su2"/>
</dbReference>
<dbReference type="Gramene" id="XM_028382493.1">
    <property type="protein sequence ID" value="XP_028238294.1"/>
    <property type="gene ID" value="LOC114417332"/>
</dbReference>
<feature type="region of interest" description="Disordered" evidence="12">
    <location>
        <begin position="154"/>
        <end position="183"/>
    </location>
</feature>
<evidence type="ECO:0000256" key="6">
    <source>
        <dbReference type="ARBA" id="ARBA00022490"/>
    </source>
</evidence>
<dbReference type="GO" id="GO:0003682">
    <property type="term" value="F:chromatin binding"/>
    <property type="evidence" value="ECO:0007669"/>
    <property type="project" value="TreeGrafter"/>
</dbReference>
<dbReference type="AlphaFoldDB" id="A0A445KG69"/>
<dbReference type="Pfam" id="PF05786">
    <property type="entry name" value="Cnd2"/>
    <property type="match status" value="2"/>
</dbReference>
<dbReference type="PIRSF" id="PIRSF017126">
    <property type="entry name" value="Condensin_H"/>
    <property type="match status" value="1"/>
</dbReference>
<evidence type="ECO:0000256" key="7">
    <source>
        <dbReference type="ARBA" id="ARBA00022618"/>
    </source>
</evidence>
<reference evidence="13 14" key="1">
    <citation type="submission" date="2018-09" db="EMBL/GenBank/DDBJ databases">
        <title>A high-quality reference genome of wild soybean provides a powerful tool to mine soybean genomes.</title>
        <authorList>
            <person name="Xie M."/>
            <person name="Chung C.Y.L."/>
            <person name="Li M.-W."/>
            <person name="Wong F.-L."/>
            <person name="Chan T.-F."/>
            <person name="Lam H.-M."/>
        </authorList>
    </citation>
    <scope>NUCLEOTIDE SEQUENCE [LARGE SCALE GENOMIC DNA]</scope>
    <source>
        <strain evidence="14">cv. W05</strain>
        <tissue evidence="13">Hypocotyl of etiolated seedlings</tissue>
    </source>
</reference>
<evidence type="ECO:0000256" key="11">
    <source>
        <dbReference type="PIRNR" id="PIRNR017126"/>
    </source>
</evidence>
<evidence type="ECO:0000256" key="1">
    <source>
        <dbReference type="ARBA" id="ARBA00004286"/>
    </source>
</evidence>
<keyword evidence="7 11" id="KW-0132">Cell division</keyword>
<dbReference type="Proteomes" id="UP000289340">
    <property type="component" value="Chromosome 6"/>
</dbReference>
<keyword evidence="9 11" id="KW-0226">DNA condensation</keyword>
<evidence type="ECO:0000256" key="8">
    <source>
        <dbReference type="ARBA" id="ARBA00022776"/>
    </source>
</evidence>
<comment type="similarity">
    <text evidence="3 11">Belongs to the CND2 (condensin subunit 2) family.</text>
</comment>
<gene>
    <name evidence="13" type="ORF">D0Y65_016283</name>
</gene>
<evidence type="ECO:0000256" key="2">
    <source>
        <dbReference type="ARBA" id="ARBA00004496"/>
    </source>
</evidence>
<dbReference type="GO" id="GO:0005737">
    <property type="term" value="C:cytoplasm"/>
    <property type="evidence" value="ECO:0007669"/>
    <property type="project" value="UniProtKB-SubCell"/>
</dbReference>
<evidence type="ECO:0000256" key="3">
    <source>
        <dbReference type="ARBA" id="ARBA00009471"/>
    </source>
</evidence>
<feature type="region of interest" description="Disordered" evidence="12">
    <location>
        <begin position="415"/>
        <end position="440"/>
    </location>
</feature>
<organism evidence="13 14">
    <name type="scientific">Glycine soja</name>
    <name type="common">Wild soybean</name>
    <dbReference type="NCBI Taxonomy" id="3848"/>
    <lineage>
        <taxon>Eukaryota</taxon>
        <taxon>Viridiplantae</taxon>
        <taxon>Streptophyta</taxon>
        <taxon>Embryophyta</taxon>
        <taxon>Tracheophyta</taxon>
        <taxon>Spermatophyta</taxon>
        <taxon>Magnoliopsida</taxon>
        <taxon>eudicotyledons</taxon>
        <taxon>Gunneridae</taxon>
        <taxon>Pentapetalae</taxon>
        <taxon>rosids</taxon>
        <taxon>fabids</taxon>
        <taxon>Fabales</taxon>
        <taxon>Fabaceae</taxon>
        <taxon>Papilionoideae</taxon>
        <taxon>50 kb inversion clade</taxon>
        <taxon>NPAAA clade</taxon>
        <taxon>indigoferoid/millettioid clade</taxon>
        <taxon>Phaseoleae</taxon>
        <taxon>Glycine</taxon>
        <taxon>Glycine subgen. Soja</taxon>
    </lineage>
</organism>